<evidence type="ECO:0000256" key="2">
    <source>
        <dbReference type="ARBA" id="ARBA00022741"/>
    </source>
</evidence>
<dbReference type="GO" id="GO:0005829">
    <property type="term" value="C:cytosol"/>
    <property type="evidence" value="ECO:0007669"/>
    <property type="project" value="TreeGrafter"/>
</dbReference>
<keyword evidence="6" id="KW-0694">RNA-binding</keyword>
<evidence type="ECO:0000256" key="3">
    <source>
        <dbReference type="ARBA" id="ARBA00022801"/>
    </source>
</evidence>
<dbReference type="EC" id="3.6.4.13" evidence="1"/>
<dbReference type="SUPFAM" id="SSF52540">
    <property type="entry name" value="P-loop containing nucleoside triphosphate hydrolases"/>
    <property type="match status" value="1"/>
</dbReference>
<feature type="short sequence motif" description="Q motif" evidence="9">
    <location>
        <begin position="80"/>
        <end position="108"/>
    </location>
</feature>
<dbReference type="Pfam" id="PF00270">
    <property type="entry name" value="DEAD"/>
    <property type="match status" value="1"/>
</dbReference>
<dbReference type="InterPro" id="IPR027417">
    <property type="entry name" value="P-loop_NTPase"/>
</dbReference>
<evidence type="ECO:0000256" key="4">
    <source>
        <dbReference type="ARBA" id="ARBA00022806"/>
    </source>
</evidence>
<proteinExistence type="inferred from homology"/>
<dbReference type="PROSITE" id="PS51192">
    <property type="entry name" value="HELICASE_ATP_BIND_1"/>
    <property type="match status" value="1"/>
</dbReference>
<dbReference type="STRING" id="6313.A0A0K0DIK7"/>
<feature type="domain" description="Helicase C-terminal" evidence="12">
    <location>
        <begin position="261"/>
        <end position="424"/>
    </location>
</feature>
<dbReference type="Pfam" id="PF00271">
    <property type="entry name" value="Helicase_C"/>
    <property type="match status" value="1"/>
</dbReference>
<dbReference type="PANTHER" id="PTHR47959">
    <property type="entry name" value="ATP-DEPENDENT RNA HELICASE RHLE-RELATED"/>
    <property type="match status" value="1"/>
</dbReference>
<evidence type="ECO:0000256" key="1">
    <source>
        <dbReference type="ARBA" id="ARBA00012552"/>
    </source>
</evidence>
<dbReference type="GO" id="GO:0003676">
    <property type="term" value="F:nucleic acid binding"/>
    <property type="evidence" value="ECO:0007669"/>
    <property type="project" value="InterPro"/>
</dbReference>
<accession>A0A0K0DIK7</accession>
<keyword evidence="5" id="KW-0067">ATP-binding</keyword>
<dbReference type="AlphaFoldDB" id="A0A0K0DIK7"/>
<reference evidence="14" key="1">
    <citation type="submission" date="2012-09" db="EMBL/GenBank/DDBJ databases">
        <authorList>
            <person name="Martin A.A."/>
        </authorList>
    </citation>
    <scope>NUCLEOTIDE SEQUENCE</scope>
</reference>
<keyword evidence="14" id="KW-1185">Reference proteome</keyword>
<keyword evidence="2" id="KW-0547">Nucleotide-binding</keyword>
<feature type="compositionally biased region" description="Basic and acidic residues" evidence="10">
    <location>
        <begin position="55"/>
        <end position="74"/>
    </location>
</feature>
<dbReference type="SMART" id="SM00487">
    <property type="entry name" value="DEXDc"/>
    <property type="match status" value="1"/>
</dbReference>
<organism evidence="14 15">
    <name type="scientific">Angiostrongylus cantonensis</name>
    <name type="common">Rat lungworm</name>
    <dbReference type="NCBI Taxonomy" id="6313"/>
    <lineage>
        <taxon>Eukaryota</taxon>
        <taxon>Metazoa</taxon>
        <taxon>Ecdysozoa</taxon>
        <taxon>Nematoda</taxon>
        <taxon>Chromadorea</taxon>
        <taxon>Rhabditida</taxon>
        <taxon>Rhabditina</taxon>
        <taxon>Rhabditomorpha</taxon>
        <taxon>Strongyloidea</taxon>
        <taxon>Metastrongylidae</taxon>
        <taxon>Angiostrongylus</taxon>
    </lineage>
</organism>
<dbReference type="GO" id="GO:0003724">
    <property type="term" value="F:RNA helicase activity"/>
    <property type="evidence" value="ECO:0007669"/>
    <property type="project" value="UniProtKB-EC"/>
</dbReference>
<evidence type="ECO:0000259" key="12">
    <source>
        <dbReference type="PROSITE" id="PS51194"/>
    </source>
</evidence>
<dbReference type="InterPro" id="IPR014001">
    <property type="entry name" value="Helicase_ATP-bd"/>
</dbReference>
<dbReference type="WBParaSite" id="ACAC_0001114201-mRNA-1">
    <property type="protein sequence ID" value="ACAC_0001114201-mRNA-1"/>
    <property type="gene ID" value="ACAC_0001114201"/>
</dbReference>
<name>A0A0K0DIK7_ANGCA</name>
<dbReference type="Proteomes" id="UP000035642">
    <property type="component" value="Unassembled WGS sequence"/>
</dbReference>
<dbReference type="SMART" id="SM00490">
    <property type="entry name" value="HELICc"/>
    <property type="match status" value="1"/>
</dbReference>
<evidence type="ECO:0000256" key="8">
    <source>
        <dbReference type="ARBA" id="ARBA00047984"/>
    </source>
</evidence>
<dbReference type="GO" id="GO:0005524">
    <property type="term" value="F:ATP binding"/>
    <property type="evidence" value="ECO:0007669"/>
    <property type="project" value="UniProtKB-KW"/>
</dbReference>
<dbReference type="InterPro" id="IPR050079">
    <property type="entry name" value="DEAD_box_RNA_helicase"/>
</dbReference>
<evidence type="ECO:0000259" key="13">
    <source>
        <dbReference type="PROSITE" id="PS51195"/>
    </source>
</evidence>
<dbReference type="PROSITE" id="PS51194">
    <property type="entry name" value="HELICASE_CTER"/>
    <property type="match status" value="1"/>
</dbReference>
<protein>
    <recommendedName>
        <fullName evidence="1">RNA helicase</fullName>
        <ecNumber evidence="1">3.6.4.13</ecNumber>
    </recommendedName>
</protein>
<dbReference type="Gene3D" id="3.40.50.300">
    <property type="entry name" value="P-loop containing nucleotide triphosphate hydrolases"/>
    <property type="match status" value="3"/>
</dbReference>
<evidence type="ECO:0000259" key="11">
    <source>
        <dbReference type="PROSITE" id="PS51192"/>
    </source>
</evidence>
<dbReference type="PANTHER" id="PTHR47959:SF15">
    <property type="entry name" value="RNA HELICASE"/>
    <property type="match status" value="1"/>
</dbReference>
<evidence type="ECO:0000256" key="7">
    <source>
        <dbReference type="ARBA" id="ARBA00024355"/>
    </source>
</evidence>
<comment type="catalytic activity">
    <reaction evidence="8">
        <text>ATP + H2O = ADP + phosphate + H(+)</text>
        <dbReference type="Rhea" id="RHEA:13065"/>
        <dbReference type="ChEBI" id="CHEBI:15377"/>
        <dbReference type="ChEBI" id="CHEBI:15378"/>
        <dbReference type="ChEBI" id="CHEBI:30616"/>
        <dbReference type="ChEBI" id="CHEBI:43474"/>
        <dbReference type="ChEBI" id="CHEBI:456216"/>
        <dbReference type="EC" id="3.6.4.13"/>
    </reaction>
</comment>
<dbReference type="InterPro" id="IPR001650">
    <property type="entry name" value="Helicase_C-like"/>
</dbReference>
<dbReference type="CDD" id="cd18787">
    <property type="entry name" value="SF2_C_DEAD"/>
    <property type="match status" value="1"/>
</dbReference>
<feature type="domain" description="DEAD-box RNA helicase Q" evidence="13">
    <location>
        <begin position="80"/>
        <end position="108"/>
    </location>
</feature>
<evidence type="ECO:0000313" key="15">
    <source>
        <dbReference type="WBParaSite" id="ACAC_0001114201-mRNA-1"/>
    </source>
</evidence>
<evidence type="ECO:0000256" key="10">
    <source>
        <dbReference type="SAM" id="MobiDB-lite"/>
    </source>
</evidence>
<reference evidence="15" key="2">
    <citation type="submission" date="2017-02" db="UniProtKB">
        <authorList>
            <consortium name="WormBaseParasite"/>
        </authorList>
    </citation>
    <scope>IDENTIFICATION</scope>
</reference>
<dbReference type="InterPro" id="IPR011545">
    <property type="entry name" value="DEAD/DEAH_box_helicase_dom"/>
</dbReference>
<evidence type="ECO:0000256" key="5">
    <source>
        <dbReference type="ARBA" id="ARBA00022840"/>
    </source>
</evidence>
<keyword evidence="3" id="KW-0378">Hydrolase</keyword>
<evidence type="ECO:0000256" key="6">
    <source>
        <dbReference type="ARBA" id="ARBA00022884"/>
    </source>
</evidence>
<evidence type="ECO:0000256" key="9">
    <source>
        <dbReference type="PROSITE-ProRule" id="PRU00552"/>
    </source>
</evidence>
<dbReference type="PROSITE" id="PS51195">
    <property type="entry name" value="Q_MOTIF"/>
    <property type="match status" value="1"/>
</dbReference>
<feature type="domain" description="Helicase ATP-binding" evidence="11">
    <location>
        <begin position="128"/>
        <end position="250"/>
    </location>
</feature>
<keyword evidence="4" id="KW-0347">Helicase</keyword>
<dbReference type="GO" id="GO:0016787">
    <property type="term" value="F:hydrolase activity"/>
    <property type="evidence" value="ECO:0007669"/>
    <property type="project" value="UniProtKB-KW"/>
</dbReference>
<evidence type="ECO:0000313" key="14">
    <source>
        <dbReference type="Proteomes" id="UP000035642"/>
    </source>
</evidence>
<feature type="region of interest" description="Disordered" evidence="10">
    <location>
        <begin position="50"/>
        <end position="74"/>
    </location>
</feature>
<dbReference type="InterPro" id="IPR014014">
    <property type="entry name" value="RNA_helicase_DEAD_Q_motif"/>
</dbReference>
<comment type="similarity">
    <text evidence="7">Belongs to the DEAD box helicase family. DDX52/ROK1 subfamily.</text>
</comment>
<sequence length="433" mass="49664">MRQDIFRRLTFGIKKTTRRIDRSKEDESSTASLRLRVLPENIKEELRALRRAKNDHHNQKEDIRDERQEENREDIPEPFIDFEDLNLPSVLLSSLKEFGVTEPTPIQMQAIPLLTVHRDILASAPTEPTRELAAQTYRQFLKYGQHLPVRPALFENEDIPKNVDILVSTPNRLTHHLQDVILKYLRWLVVDESDRLFEAVEGQERCFRNQLATIYKACDGKFTRRAFFSATFSYEVEEWCKENLSNVAVVCIGERNSANANVTQELVFAGSEYGKLVAIRTLLQTQFEPPALIFVQSKERARELLTALSSLTPPIPVSFISSEKSQSEREAVVESFRLGQVWVLICTELMGRGLDLRNVNLVINYDLPTSIVSYIHRIGRTGRAGRHGRAVTYFTESDTKYLRPIATVIHQAGFEVPEYTLTLKPLSRPVLLG</sequence>